<dbReference type="InterPro" id="IPR000719">
    <property type="entry name" value="Prot_kinase_dom"/>
</dbReference>
<evidence type="ECO:0000256" key="6">
    <source>
        <dbReference type="SAM" id="MobiDB-lite"/>
    </source>
</evidence>
<feature type="domain" description="Protein kinase" evidence="7">
    <location>
        <begin position="19"/>
        <end position="287"/>
    </location>
</feature>
<dbReference type="PANTHER" id="PTHR43289">
    <property type="entry name" value="MITOGEN-ACTIVATED PROTEIN KINASE KINASE KINASE 20-RELATED"/>
    <property type="match status" value="1"/>
</dbReference>
<evidence type="ECO:0000256" key="1">
    <source>
        <dbReference type="ARBA" id="ARBA00022679"/>
    </source>
</evidence>
<evidence type="ECO:0000256" key="4">
    <source>
        <dbReference type="ARBA" id="ARBA00022840"/>
    </source>
</evidence>
<sequence>MTGSLESYVRVGSVIADKYVVERILGRGGMGIIIAARHTVLHERRAIKFMLPHVLSDGTAVERFRREARAASKLKSEHVVRVHDIDRLANGAFYIVMEYLEGQDLKAVEKARGPLPFREACSYVLQACEAIKEAHDAGIVHRDLKTANLFLTKGPRGEPWIKVLDFGIAKLVDEAEGKRMDITETKLALGTPAFMAPEQMKSSRQSDARADIWSLGVILYKLTTGVFPFDAPFLNQMALRILSPERAMKPSTHNRSLPPLFDAIVGQCLQKDRERRFRSVAELADFLCALVESAPAVRDEQDDASDAVTLDITTKRQPAAAAGGGAPVRGGPNREVISPKLGDSWKSVPFVNSVEWDVSERSGEDVTTQRARR</sequence>
<evidence type="ECO:0000256" key="2">
    <source>
        <dbReference type="ARBA" id="ARBA00022741"/>
    </source>
</evidence>
<keyword evidence="9" id="KW-1185">Reference proteome</keyword>
<evidence type="ECO:0000313" key="8">
    <source>
        <dbReference type="EMBL" id="MDI1430364.1"/>
    </source>
</evidence>
<dbReference type="GO" id="GO:0004674">
    <property type="term" value="F:protein serine/threonine kinase activity"/>
    <property type="evidence" value="ECO:0007669"/>
    <property type="project" value="UniProtKB-EC"/>
</dbReference>
<dbReference type="PANTHER" id="PTHR43289:SF6">
    <property type="entry name" value="SERINE_THREONINE-PROTEIN KINASE NEKL-3"/>
    <property type="match status" value="1"/>
</dbReference>
<dbReference type="PROSITE" id="PS00107">
    <property type="entry name" value="PROTEIN_KINASE_ATP"/>
    <property type="match status" value="1"/>
</dbReference>
<protein>
    <submittedName>
        <fullName evidence="8">Serine/threonine-protein kinase</fullName>
        <ecNumber evidence="8">2.7.11.1</ecNumber>
    </submittedName>
</protein>
<dbReference type="EMBL" id="JARZHI010000008">
    <property type="protein sequence ID" value="MDI1430364.1"/>
    <property type="molecule type" value="Genomic_DNA"/>
</dbReference>
<dbReference type="PROSITE" id="PS00108">
    <property type="entry name" value="PROTEIN_KINASE_ST"/>
    <property type="match status" value="1"/>
</dbReference>
<evidence type="ECO:0000313" key="9">
    <source>
        <dbReference type="Proteomes" id="UP001160301"/>
    </source>
</evidence>
<organism evidence="8 9">
    <name type="scientific">Polyangium sorediatum</name>
    <dbReference type="NCBI Taxonomy" id="889274"/>
    <lineage>
        <taxon>Bacteria</taxon>
        <taxon>Pseudomonadati</taxon>
        <taxon>Myxococcota</taxon>
        <taxon>Polyangia</taxon>
        <taxon>Polyangiales</taxon>
        <taxon>Polyangiaceae</taxon>
        <taxon>Polyangium</taxon>
    </lineage>
</organism>
<gene>
    <name evidence="8" type="ORF">QHF89_12690</name>
</gene>
<name>A0ABT6NPW5_9BACT</name>
<proteinExistence type="predicted"/>
<reference evidence="8 9" key="1">
    <citation type="submission" date="2023-04" db="EMBL/GenBank/DDBJ databases">
        <title>The genome sequence of Polyangium sorediatum DSM14670.</title>
        <authorList>
            <person name="Zhang X."/>
        </authorList>
    </citation>
    <scope>NUCLEOTIDE SEQUENCE [LARGE SCALE GENOMIC DNA]</scope>
    <source>
        <strain evidence="8 9">DSM 14670</strain>
    </source>
</reference>
<dbReference type="RefSeq" id="WP_136968613.1">
    <property type="nucleotide sequence ID" value="NZ_JARZHI010000008.1"/>
</dbReference>
<feature type="region of interest" description="Disordered" evidence="6">
    <location>
        <begin position="315"/>
        <end position="345"/>
    </location>
</feature>
<feature type="binding site" evidence="5">
    <location>
        <position position="48"/>
    </location>
    <ligand>
        <name>ATP</name>
        <dbReference type="ChEBI" id="CHEBI:30616"/>
    </ligand>
</feature>
<keyword evidence="4 5" id="KW-0067">ATP-binding</keyword>
<dbReference type="CDD" id="cd14014">
    <property type="entry name" value="STKc_PknB_like"/>
    <property type="match status" value="1"/>
</dbReference>
<evidence type="ECO:0000256" key="3">
    <source>
        <dbReference type="ARBA" id="ARBA00022777"/>
    </source>
</evidence>
<keyword evidence="3 8" id="KW-0418">Kinase</keyword>
<dbReference type="InterPro" id="IPR017441">
    <property type="entry name" value="Protein_kinase_ATP_BS"/>
</dbReference>
<evidence type="ECO:0000256" key="5">
    <source>
        <dbReference type="PROSITE-ProRule" id="PRU10141"/>
    </source>
</evidence>
<dbReference type="Gene3D" id="3.30.200.20">
    <property type="entry name" value="Phosphorylase Kinase, domain 1"/>
    <property type="match status" value="1"/>
</dbReference>
<dbReference type="Pfam" id="PF00069">
    <property type="entry name" value="Pkinase"/>
    <property type="match status" value="1"/>
</dbReference>
<comment type="caution">
    <text evidence="8">The sequence shown here is derived from an EMBL/GenBank/DDBJ whole genome shotgun (WGS) entry which is preliminary data.</text>
</comment>
<accession>A0ABT6NPW5</accession>
<evidence type="ECO:0000259" key="7">
    <source>
        <dbReference type="PROSITE" id="PS50011"/>
    </source>
</evidence>
<dbReference type="EC" id="2.7.11.1" evidence="8"/>
<keyword evidence="2 5" id="KW-0547">Nucleotide-binding</keyword>
<dbReference type="SMART" id="SM00220">
    <property type="entry name" value="S_TKc"/>
    <property type="match status" value="1"/>
</dbReference>
<keyword evidence="1 8" id="KW-0808">Transferase</keyword>
<dbReference type="SUPFAM" id="SSF56112">
    <property type="entry name" value="Protein kinase-like (PK-like)"/>
    <property type="match status" value="1"/>
</dbReference>
<dbReference type="Proteomes" id="UP001160301">
    <property type="component" value="Unassembled WGS sequence"/>
</dbReference>
<dbReference type="Gene3D" id="1.10.510.10">
    <property type="entry name" value="Transferase(Phosphotransferase) domain 1"/>
    <property type="match status" value="1"/>
</dbReference>
<dbReference type="PROSITE" id="PS50011">
    <property type="entry name" value="PROTEIN_KINASE_DOM"/>
    <property type="match status" value="1"/>
</dbReference>
<dbReference type="InterPro" id="IPR008271">
    <property type="entry name" value="Ser/Thr_kinase_AS"/>
</dbReference>
<dbReference type="InterPro" id="IPR011009">
    <property type="entry name" value="Kinase-like_dom_sf"/>
</dbReference>